<evidence type="ECO:0000313" key="2">
    <source>
        <dbReference type="EMBL" id="PTB71413.1"/>
    </source>
</evidence>
<dbReference type="Proteomes" id="UP000240760">
    <property type="component" value="Unassembled WGS sequence"/>
</dbReference>
<accession>A0A2T4BQ13</accession>
<dbReference type="Pfam" id="PF12937">
    <property type="entry name" value="F-box-like"/>
    <property type="match status" value="1"/>
</dbReference>
<reference evidence="2 3" key="1">
    <citation type="submission" date="2016-07" db="EMBL/GenBank/DDBJ databases">
        <title>Multiple horizontal gene transfer events from other fungi enriched the ability of initially mycotrophic Trichoderma (Ascomycota) to feed on dead plant biomass.</title>
        <authorList>
            <consortium name="DOE Joint Genome Institute"/>
            <person name="Aerts A."/>
            <person name="Atanasova L."/>
            <person name="Chenthamara K."/>
            <person name="Zhang J."/>
            <person name="Grujic M."/>
            <person name="Henrissat B."/>
            <person name="Kuo A."/>
            <person name="Salamov A."/>
            <person name="Lipzen A."/>
            <person name="Labutti K."/>
            <person name="Barry K."/>
            <person name="Miao Y."/>
            <person name="Rahimi M.J."/>
            <person name="Shen Q."/>
            <person name="Grigoriev I.V."/>
            <person name="Kubicek C.P."/>
            <person name="Druzhinina I.S."/>
        </authorList>
    </citation>
    <scope>NUCLEOTIDE SEQUENCE [LARGE SCALE GENOMIC DNA]</scope>
    <source>
        <strain evidence="2 3">ATCC 18648</strain>
    </source>
</reference>
<dbReference type="STRING" id="983965.A0A2T4BQ13"/>
<evidence type="ECO:0000259" key="1">
    <source>
        <dbReference type="Pfam" id="PF12937"/>
    </source>
</evidence>
<dbReference type="SUPFAM" id="SSF81383">
    <property type="entry name" value="F-box domain"/>
    <property type="match status" value="1"/>
</dbReference>
<protein>
    <recommendedName>
        <fullName evidence="1">F-box domain-containing protein</fullName>
    </recommendedName>
</protein>
<dbReference type="CDD" id="cd09917">
    <property type="entry name" value="F-box_SF"/>
    <property type="match status" value="1"/>
</dbReference>
<dbReference type="InterPro" id="IPR036047">
    <property type="entry name" value="F-box-like_dom_sf"/>
</dbReference>
<keyword evidence="3" id="KW-1185">Reference proteome</keyword>
<feature type="domain" description="F-box" evidence="1">
    <location>
        <begin position="18"/>
        <end position="56"/>
    </location>
</feature>
<dbReference type="AlphaFoldDB" id="A0A2T4BQ13"/>
<evidence type="ECO:0000313" key="3">
    <source>
        <dbReference type="Proteomes" id="UP000240760"/>
    </source>
</evidence>
<dbReference type="OrthoDB" id="3766406at2759"/>
<proteinExistence type="predicted"/>
<organism evidence="2 3">
    <name type="scientific">Trichoderma longibrachiatum ATCC 18648</name>
    <dbReference type="NCBI Taxonomy" id="983965"/>
    <lineage>
        <taxon>Eukaryota</taxon>
        <taxon>Fungi</taxon>
        <taxon>Dikarya</taxon>
        <taxon>Ascomycota</taxon>
        <taxon>Pezizomycotina</taxon>
        <taxon>Sordariomycetes</taxon>
        <taxon>Hypocreomycetidae</taxon>
        <taxon>Hypocreales</taxon>
        <taxon>Hypocreaceae</taxon>
        <taxon>Trichoderma</taxon>
    </lineage>
</organism>
<sequence>MGQFLSTILSLRTVPPLLKLPTEILLLVASQLSSSPESLVTLSLTCKNLSSILDRDAVDLCEASKRRLLLLLERDFGDAFFYCSFCCRLHYFSQQWHPKVLGAFRPSQRCFLYHENKMFHPTPDSYQFVLYYIYGRLVMNRHFYGYPKGLPLERLQCSAMVSSWGGGPSWQEDHSARIINDELFICTTHTIAGRASTLRDAIDEGRHSVCMHTATDPVDLCYPHRNRIYRMPEFLEPEGDEAHGSTLPVRACRDVLGACTVCLTDYVTTIERAEVKEITMSDYEVSFIKQLSVGPPVDGWFITITAYHRLGRCRDPEHWKWVTLTETPVARVISKGPGQPRRDMVVFPPGAIRETWRTGRSPPQSPVTWGGN</sequence>
<gene>
    <name evidence="2" type="ORF">M440DRAFT_1365757</name>
</gene>
<dbReference type="EMBL" id="KZ679149">
    <property type="protein sequence ID" value="PTB71413.1"/>
    <property type="molecule type" value="Genomic_DNA"/>
</dbReference>
<dbReference type="InterPro" id="IPR001810">
    <property type="entry name" value="F-box_dom"/>
</dbReference>
<name>A0A2T4BQ13_TRILO</name>